<dbReference type="PRINTS" id="PR00385">
    <property type="entry name" value="P450"/>
</dbReference>
<dbReference type="InterPro" id="IPR017972">
    <property type="entry name" value="Cyt_P450_CS"/>
</dbReference>
<dbReference type="OrthoDB" id="3934656at2759"/>
<gene>
    <name evidence="9" type="ORF">TRIADDRAFT_28297</name>
</gene>
<keyword evidence="5 7" id="KW-0408">Iron</keyword>
<dbReference type="RefSeq" id="XP_002114800.1">
    <property type="nucleotide sequence ID" value="XM_002114764.1"/>
</dbReference>
<dbReference type="GeneID" id="6756012"/>
<dbReference type="eggNOG" id="KOG0156">
    <property type="taxonomic scope" value="Eukaryota"/>
</dbReference>
<dbReference type="Proteomes" id="UP000009022">
    <property type="component" value="Unassembled WGS sequence"/>
</dbReference>
<comment type="similarity">
    <text evidence="1 8">Belongs to the cytochrome P450 family.</text>
</comment>
<dbReference type="InterPro" id="IPR036396">
    <property type="entry name" value="Cyt_P450_sf"/>
</dbReference>
<dbReference type="InterPro" id="IPR002401">
    <property type="entry name" value="Cyt_P450_E_grp-I"/>
</dbReference>
<dbReference type="Gene3D" id="1.10.630.10">
    <property type="entry name" value="Cytochrome P450"/>
    <property type="match status" value="1"/>
</dbReference>
<dbReference type="GO" id="GO:0016712">
    <property type="term" value="F:oxidoreductase activity, acting on paired donors, with incorporation or reduction of molecular oxygen, reduced flavin or flavoprotein as one donor, and incorporation of one atom of oxygen"/>
    <property type="evidence" value="ECO:0000318"/>
    <property type="project" value="GO_Central"/>
</dbReference>
<evidence type="ECO:0000313" key="10">
    <source>
        <dbReference type="Proteomes" id="UP000009022"/>
    </source>
</evidence>
<evidence type="ECO:0000256" key="7">
    <source>
        <dbReference type="PIRSR" id="PIRSR602401-1"/>
    </source>
</evidence>
<evidence type="ECO:0000256" key="1">
    <source>
        <dbReference type="ARBA" id="ARBA00010617"/>
    </source>
</evidence>
<dbReference type="PhylomeDB" id="B3S399"/>
<accession>B3S399</accession>
<dbReference type="AlphaFoldDB" id="B3S399"/>
<dbReference type="FunCoup" id="B3S399">
    <property type="interactions" value="150"/>
</dbReference>
<dbReference type="EMBL" id="DS985248">
    <property type="protein sequence ID" value="EDV22934.1"/>
    <property type="molecule type" value="Genomic_DNA"/>
</dbReference>
<dbReference type="GO" id="GO:0005506">
    <property type="term" value="F:iron ion binding"/>
    <property type="evidence" value="ECO:0007669"/>
    <property type="project" value="InterPro"/>
</dbReference>
<dbReference type="FunFam" id="1.10.630.10:FF:000094">
    <property type="entry name" value="cytochrome P450 2J6-like"/>
    <property type="match status" value="1"/>
</dbReference>
<evidence type="ECO:0000256" key="3">
    <source>
        <dbReference type="ARBA" id="ARBA00022723"/>
    </source>
</evidence>
<dbReference type="PRINTS" id="PR00463">
    <property type="entry name" value="EP450I"/>
</dbReference>
<keyword evidence="3 7" id="KW-0479">Metal-binding</keyword>
<keyword evidence="4 8" id="KW-0560">Oxidoreductase</keyword>
<evidence type="ECO:0000256" key="8">
    <source>
        <dbReference type="RuleBase" id="RU000461"/>
    </source>
</evidence>
<organism evidence="9 10">
    <name type="scientific">Trichoplax adhaerens</name>
    <name type="common">Trichoplax reptans</name>
    <dbReference type="NCBI Taxonomy" id="10228"/>
    <lineage>
        <taxon>Eukaryota</taxon>
        <taxon>Metazoa</taxon>
        <taxon>Placozoa</taxon>
        <taxon>Uniplacotomia</taxon>
        <taxon>Trichoplacea</taxon>
        <taxon>Trichoplacidae</taxon>
        <taxon>Trichoplax</taxon>
    </lineage>
</organism>
<proteinExistence type="inferred from homology"/>
<keyword evidence="2 7" id="KW-0349">Heme</keyword>
<dbReference type="KEGG" id="tad:TRIADDRAFT_28297"/>
<dbReference type="SUPFAM" id="SSF48264">
    <property type="entry name" value="Cytochrome P450"/>
    <property type="match status" value="1"/>
</dbReference>
<reference evidence="9 10" key="1">
    <citation type="journal article" date="2008" name="Nature">
        <title>The Trichoplax genome and the nature of placozoans.</title>
        <authorList>
            <person name="Srivastava M."/>
            <person name="Begovic E."/>
            <person name="Chapman J."/>
            <person name="Putnam N.H."/>
            <person name="Hellsten U."/>
            <person name="Kawashima T."/>
            <person name="Kuo A."/>
            <person name="Mitros T."/>
            <person name="Salamov A."/>
            <person name="Carpenter M.L."/>
            <person name="Signorovitch A.Y."/>
            <person name="Moreno M.A."/>
            <person name="Kamm K."/>
            <person name="Grimwood J."/>
            <person name="Schmutz J."/>
            <person name="Shapiro H."/>
            <person name="Grigoriev I.V."/>
            <person name="Buss L.W."/>
            <person name="Schierwater B."/>
            <person name="Dellaporta S.L."/>
            <person name="Rokhsar D.S."/>
        </authorList>
    </citation>
    <scope>NUCLEOTIDE SEQUENCE [LARGE SCALE GENOMIC DNA]</scope>
    <source>
        <strain evidence="9 10">Grell-BS-1999</strain>
    </source>
</reference>
<dbReference type="PANTHER" id="PTHR24289:SF1">
    <property type="entry name" value="STEROID 17-ALPHA-HYDROXYLASE_17,20 LYASE"/>
    <property type="match status" value="1"/>
</dbReference>
<dbReference type="CTD" id="6756012"/>
<sequence>MQLSVCNVAIAIVAIGLLNYIWTVVQARTTLPSGPLPWPIVGNTFALSKLPELTLTEMRKRYGDVFTVFIGTRPCLIVNGVNKVKEALLKNSVTFGGRPNLMLFKFFEIPNGPVGISATDYTPTLRLHRKVTHTAIRNYTQASGSDAAKFEQLVRGEINKLIKVIEKHESKPFDVLPDLLNSVTFLIFTVCFGPDSFEKYIDRKSLEKLSAALTVFDEYISMNNIFDTFPFLYHLLMKIPSKTNRELEALTNDLLSMLEKELETHKETYDPDTVRDILDAMIKAKREAEDEERDDKASMLDDYSLIGTIGDLFFAGMQTTSYTVQWYLLFMITHPQIQKKVHDELDQIVGRNNYPAIENRSSLKFLDATISETLRLSSIVPLSLPHAPLKDIEIFGQKIPKGTAVWVNLWSVHHDEALWPNAKQFQPQRFLDKNGDLIKSPNLIPFSVGTRTCIGESLARYELFMYISHLMNHFEFKMAESQESYDLQPRPGLVHGCKSYKLIATPRK</sequence>
<evidence type="ECO:0000256" key="4">
    <source>
        <dbReference type="ARBA" id="ARBA00023002"/>
    </source>
</evidence>
<name>B3S399_TRIAD</name>
<keyword evidence="10" id="KW-1185">Reference proteome</keyword>
<dbReference type="Pfam" id="PF00067">
    <property type="entry name" value="p450"/>
    <property type="match status" value="1"/>
</dbReference>
<protein>
    <submittedName>
        <fullName evidence="9">Uncharacterized protein</fullName>
    </submittedName>
</protein>
<dbReference type="STRING" id="10228.B3S399"/>
<feature type="binding site" description="axial binding residue" evidence="7">
    <location>
        <position position="453"/>
    </location>
    <ligand>
        <name>heme</name>
        <dbReference type="ChEBI" id="CHEBI:30413"/>
    </ligand>
    <ligandPart>
        <name>Fe</name>
        <dbReference type="ChEBI" id="CHEBI:18248"/>
    </ligandPart>
</feature>
<keyword evidence="6 8" id="KW-0503">Monooxygenase</keyword>
<dbReference type="PANTHER" id="PTHR24289">
    <property type="entry name" value="STEROID 17-ALPHA-HYDROXYLASE/17,20 LYASE"/>
    <property type="match status" value="1"/>
</dbReference>
<evidence type="ECO:0000256" key="2">
    <source>
        <dbReference type="ARBA" id="ARBA00022617"/>
    </source>
</evidence>
<dbReference type="PROSITE" id="PS00086">
    <property type="entry name" value="CYTOCHROME_P450"/>
    <property type="match status" value="1"/>
</dbReference>
<dbReference type="HOGENOM" id="CLU_001570_22_3_1"/>
<evidence type="ECO:0000256" key="6">
    <source>
        <dbReference type="ARBA" id="ARBA00023033"/>
    </source>
</evidence>
<dbReference type="GO" id="GO:0020037">
    <property type="term" value="F:heme binding"/>
    <property type="evidence" value="ECO:0000318"/>
    <property type="project" value="GO_Central"/>
</dbReference>
<dbReference type="InParanoid" id="B3S399"/>
<dbReference type="InterPro" id="IPR001128">
    <property type="entry name" value="Cyt_P450"/>
</dbReference>
<comment type="cofactor">
    <cofactor evidence="7">
        <name>heme</name>
        <dbReference type="ChEBI" id="CHEBI:30413"/>
    </cofactor>
</comment>
<dbReference type="CDD" id="cd11027">
    <property type="entry name" value="CYP17A1-like"/>
    <property type="match status" value="1"/>
</dbReference>
<evidence type="ECO:0000313" key="9">
    <source>
        <dbReference type="EMBL" id="EDV22934.1"/>
    </source>
</evidence>
<evidence type="ECO:0000256" key="5">
    <source>
        <dbReference type="ARBA" id="ARBA00023004"/>
    </source>
</evidence>